<keyword evidence="2" id="KW-1185">Reference proteome</keyword>
<reference evidence="1 2" key="1">
    <citation type="journal article" date="2022" name="Hortic Res">
        <title>A haplotype resolved chromosomal level avocado genome allows analysis of novel avocado genes.</title>
        <authorList>
            <person name="Nath O."/>
            <person name="Fletcher S.J."/>
            <person name="Hayward A."/>
            <person name="Shaw L.M."/>
            <person name="Masouleh A.K."/>
            <person name="Furtado A."/>
            <person name="Henry R.J."/>
            <person name="Mitter N."/>
        </authorList>
    </citation>
    <scope>NUCLEOTIDE SEQUENCE [LARGE SCALE GENOMIC DNA]</scope>
    <source>
        <strain evidence="2">cv. Hass</strain>
    </source>
</reference>
<organism evidence="1 2">
    <name type="scientific">Persea americana</name>
    <name type="common">Avocado</name>
    <dbReference type="NCBI Taxonomy" id="3435"/>
    <lineage>
        <taxon>Eukaryota</taxon>
        <taxon>Viridiplantae</taxon>
        <taxon>Streptophyta</taxon>
        <taxon>Embryophyta</taxon>
        <taxon>Tracheophyta</taxon>
        <taxon>Spermatophyta</taxon>
        <taxon>Magnoliopsida</taxon>
        <taxon>Magnoliidae</taxon>
        <taxon>Laurales</taxon>
        <taxon>Lauraceae</taxon>
        <taxon>Persea</taxon>
    </lineage>
</organism>
<proteinExistence type="predicted"/>
<dbReference type="Proteomes" id="UP001234297">
    <property type="component" value="Chromosome 10"/>
</dbReference>
<sequence>ERKKREQSFPSTIYPLLPSLSTFLLPKFHSFFSQISVVDIEKPSEESLL</sequence>
<dbReference type="EMBL" id="CM056818">
    <property type="protein sequence ID" value="KAJ8622706.1"/>
    <property type="molecule type" value="Genomic_DNA"/>
</dbReference>
<feature type="non-terminal residue" evidence="1">
    <location>
        <position position="1"/>
    </location>
</feature>
<protein>
    <submittedName>
        <fullName evidence="1">Uncharacterized protein</fullName>
    </submittedName>
</protein>
<gene>
    <name evidence="1" type="ORF">MRB53_031235</name>
</gene>
<name>A0ACC2KNE9_PERAE</name>
<evidence type="ECO:0000313" key="1">
    <source>
        <dbReference type="EMBL" id="KAJ8622706.1"/>
    </source>
</evidence>
<evidence type="ECO:0000313" key="2">
    <source>
        <dbReference type="Proteomes" id="UP001234297"/>
    </source>
</evidence>
<accession>A0ACC2KNE9</accession>
<comment type="caution">
    <text evidence="1">The sequence shown here is derived from an EMBL/GenBank/DDBJ whole genome shotgun (WGS) entry which is preliminary data.</text>
</comment>